<comment type="similarity">
    <text evidence="2">Belongs to the polysaccharide synthase family.</text>
</comment>
<dbReference type="BioCyc" id="PMAR862515-HMP:GMOO-1604-MONOMER"/>
<gene>
    <name evidence="8" type="ORF">HMPREF0658_1580</name>
</gene>
<evidence type="ECO:0000256" key="6">
    <source>
        <dbReference type="ARBA" id="ARBA00023136"/>
    </source>
</evidence>
<keyword evidence="4 7" id="KW-0812">Transmembrane</keyword>
<evidence type="ECO:0000256" key="1">
    <source>
        <dbReference type="ARBA" id="ARBA00004651"/>
    </source>
</evidence>
<accession>E0NTS7</accession>
<dbReference type="PANTHER" id="PTHR30250:SF10">
    <property type="entry name" value="LIPOPOLYSACCHARIDE BIOSYNTHESIS PROTEIN WZXC"/>
    <property type="match status" value="1"/>
</dbReference>
<reference evidence="8" key="1">
    <citation type="submission" date="2010-07" db="EMBL/GenBank/DDBJ databases">
        <authorList>
            <person name="Muzny D."/>
            <person name="Qin X."/>
            <person name="Deng J."/>
            <person name="Jiang H."/>
            <person name="Liu Y."/>
            <person name="Qu J."/>
            <person name="Song X.-Z."/>
            <person name="Zhang L."/>
            <person name="Thornton R."/>
            <person name="Coyle M."/>
            <person name="Francisco L."/>
            <person name="Jackson L."/>
            <person name="Javaid M."/>
            <person name="Korchina V."/>
            <person name="Kovar C."/>
            <person name="Mata R."/>
            <person name="Mathew T."/>
            <person name="Ngo R."/>
            <person name="Nguyen L."/>
            <person name="Nguyen N."/>
            <person name="Okwuonu G."/>
            <person name="Ongeri F."/>
            <person name="Pham C."/>
            <person name="Simmons D."/>
            <person name="Wilczek-Boney K."/>
            <person name="Hale W."/>
            <person name="Jakkamsetti A."/>
            <person name="Pham P."/>
            <person name="Ruth R."/>
            <person name="San Lucas F."/>
            <person name="Warren J."/>
            <person name="Zhang J."/>
            <person name="Zhao Z."/>
            <person name="Zhou C."/>
            <person name="Zhu D."/>
            <person name="Lee S."/>
            <person name="Bess C."/>
            <person name="Blankenburg K."/>
            <person name="Forbes L."/>
            <person name="Fu Q."/>
            <person name="Gubbala S."/>
            <person name="Hirani K."/>
            <person name="Jayaseelan J.C."/>
            <person name="Lara F."/>
            <person name="Munidasa M."/>
            <person name="Palculict T."/>
            <person name="Patil S."/>
            <person name="Pu L.-L."/>
            <person name="Saada N."/>
            <person name="Tang L."/>
            <person name="Weissenberger G."/>
            <person name="Zhu Y."/>
            <person name="Hemphill L."/>
            <person name="Shang Y."/>
            <person name="Youmans B."/>
            <person name="Ayvaz T."/>
            <person name="Ross M."/>
            <person name="Santibanez J."/>
            <person name="Aqrawi P."/>
            <person name="Gross S."/>
            <person name="Joshi V."/>
            <person name="Fowler G."/>
            <person name="Nazareth L."/>
            <person name="Reid J."/>
            <person name="Worley K."/>
            <person name="Petrosino J."/>
            <person name="Highlander S."/>
            <person name="Gibbs R."/>
        </authorList>
    </citation>
    <scope>NUCLEOTIDE SEQUENCE [LARGE SCALE GENOMIC DNA]</scope>
    <source>
        <strain evidence="8">DSM 16973</strain>
    </source>
</reference>
<proteinExistence type="inferred from homology"/>
<feature type="transmembrane region" description="Helical" evidence="7">
    <location>
        <begin position="362"/>
        <end position="385"/>
    </location>
</feature>
<feature type="transmembrane region" description="Helical" evidence="7">
    <location>
        <begin position="54"/>
        <end position="76"/>
    </location>
</feature>
<dbReference type="Proteomes" id="UP000004394">
    <property type="component" value="Unassembled WGS sequence"/>
</dbReference>
<evidence type="ECO:0000313" key="8">
    <source>
        <dbReference type="EMBL" id="EFM01460.1"/>
    </source>
</evidence>
<feature type="transmembrane region" description="Helical" evidence="7">
    <location>
        <begin position="192"/>
        <end position="210"/>
    </location>
</feature>
<feature type="transmembrane region" description="Helical" evidence="7">
    <location>
        <begin position="216"/>
        <end position="234"/>
    </location>
</feature>
<dbReference type="EMBL" id="AEEI01000050">
    <property type="protein sequence ID" value="EFM01460.1"/>
    <property type="molecule type" value="Genomic_DNA"/>
</dbReference>
<dbReference type="PANTHER" id="PTHR30250">
    <property type="entry name" value="PST FAMILY PREDICTED COLANIC ACID TRANSPORTER"/>
    <property type="match status" value="1"/>
</dbReference>
<feature type="transmembrane region" description="Helical" evidence="7">
    <location>
        <begin position="161"/>
        <end position="180"/>
    </location>
</feature>
<dbReference type="InterPro" id="IPR050833">
    <property type="entry name" value="Poly_Biosynth_Transport"/>
</dbReference>
<name>E0NTS7_9BACT</name>
<protein>
    <submittedName>
        <fullName evidence="8">Polysaccharide biosynthesis protein</fullName>
    </submittedName>
</protein>
<dbReference type="Pfam" id="PF13440">
    <property type="entry name" value="Polysacc_synt_3"/>
    <property type="match status" value="1"/>
</dbReference>
<feature type="transmembrane region" description="Helical" evidence="7">
    <location>
        <begin position="16"/>
        <end position="42"/>
    </location>
</feature>
<dbReference type="STRING" id="862515.HMPREF0658_1580"/>
<evidence type="ECO:0000313" key="9">
    <source>
        <dbReference type="Proteomes" id="UP000004394"/>
    </source>
</evidence>
<evidence type="ECO:0000256" key="3">
    <source>
        <dbReference type="ARBA" id="ARBA00022475"/>
    </source>
</evidence>
<feature type="transmembrane region" description="Helical" evidence="7">
    <location>
        <begin position="88"/>
        <end position="113"/>
    </location>
</feature>
<organism evidence="8 9">
    <name type="scientific">Hoylesella marshii DSM 16973 = JCM 13450</name>
    <dbReference type="NCBI Taxonomy" id="862515"/>
    <lineage>
        <taxon>Bacteria</taxon>
        <taxon>Pseudomonadati</taxon>
        <taxon>Bacteroidota</taxon>
        <taxon>Bacteroidia</taxon>
        <taxon>Bacteroidales</taxon>
        <taxon>Prevotellaceae</taxon>
        <taxon>Hoylesella</taxon>
    </lineage>
</organism>
<dbReference type="CDD" id="cd13127">
    <property type="entry name" value="MATE_tuaB_like"/>
    <property type="match status" value="1"/>
</dbReference>
<keyword evidence="9" id="KW-1185">Reference proteome</keyword>
<dbReference type="HOGENOM" id="CLU_026911_5_2_10"/>
<evidence type="ECO:0000256" key="7">
    <source>
        <dbReference type="SAM" id="Phobius"/>
    </source>
</evidence>
<feature type="transmembrane region" description="Helical" evidence="7">
    <location>
        <begin position="454"/>
        <end position="475"/>
    </location>
</feature>
<evidence type="ECO:0000256" key="2">
    <source>
        <dbReference type="ARBA" id="ARBA00007430"/>
    </source>
</evidence>
<comment type="caution">
    <text evidence="8">The sequence shown here is derived from an EMBL/GenBank/DDBJ whole genome shotgun (WGS) entry which is preliminary data.</text>
</comment>
<feature type="transmembrane region" description="Helical" evidence="7">
    <location>
        <begin position="481"/>
        <end position="500"/>
    </location>
</feature>
<dbReference type="GO" id="GO:0005886">
    <property type="term" value="C:plasma membrane"/>
    <property type="evidence" value="ECO:0007669"/>
    <property type="project" value="UniProtKB-SubCell"/>
</dbReference>
<dbReference type="AlphaFoldDB" id="E0NTS7"/>
<evidence type="ECO:0000256" key="5">
    <source>
        <dbReference type="ARBA" id="ARBA00022989"/>
    </source>
</evidence>
<keyword evidence="3" id="KW-1003">Cell membrane</keyword>
<comment type="subcellular location">
    <subcellularLocation>
        <location evidence="1">Cell membrane</location>
        <topology evidence="1">Multi-pass membrane protein</topology>
    </subcellularLocation>
</comment>
<dbReference type="eggNOG" id="COG2244">
    <property type="taxonomic scope" value="Bacteria"/>
</dbReference>
<feature type="transmembrane region" description="Helical" evidence="7">
    <location>
        <begin position="397"/>
        <end position="419"/>
    </location>
</feature>
<keyword evidence="5 7" id="KW-1133">Transmembrane helix</keyword>
<keyword evidence="6 7" id="KW-0472">Membrane</keyword>
<feature type="transmembrane region" description="Helical" evidence="7">
    <location>
        <begin position="331"/>
        <end position="350"/>
    </location>
</feature>
<feature type="transmembrane region" description="Helical" evidence="7">
    <location>
        <begin position="425"/>
        <end position="442"/>
    </location>
</feature>
<sequence length="523" mass="58856">MLSLLIHSPLVRSKGIVYYIIRCKNPVVFFALIVINVTFAVENMESLKEKTAKGLFWGGMSNGVQQLVGLVFGIVLGRLLSPSDYGMIAMITVFSLIAVALQNSGFTAALANLKHPKHEDYNSVFWFNVFMGAGLYALLFLSAPLIAAYYHEPALVWLCRYAFLSILFSCLGTAQAAYLFKNLNTKQQAKTGMTAVLLSSVVGAGMAWMGFSYWSIATQTIVFTATNTLLLWHYSSWRPTRHIDFTPIRKMFRFSCKILATTITTHINNNILNILLGRYFSAHDTGNYNQAYQWDFKCFSLVQGMVNIVAQPVLVDLNGEQDRQLQAFRKMMRFTAFISFPLLFGLGLVAEEFIVLALTEKWLVSAHLLQILCISGAVMPLCTLLSNMIISKGRSNIFFGCTFSLGVIQIVLMLLIWPLGIRTMVMAYTALNLLWLFVWHEFTRRLTGYGLFPFLKDTLPFAFAALGVMVLTGLLTRSIHSLPLLLAVRIFLSALLYYGVMRLARVKILDECTAFILQKIRKR</sequence>
<evidence type="ECO:0000256" key="4">
    <source>
        <dbReference type="ARBA" id="ARBA00022692"/>
    </source>
</evidence>
<feature type="transmembrane region" description="Helical" evidence="7">
    <location>
        <begin position="125"/>
        <end position="149"/>
    </location>
</feature>